<dbReference type="PANTHER" id="PTHR35604:SF2">
    <property type="entry name" value="TRANSPOSASE INSH FOR INSERTION SEQUENCE ELEMENT IS5A-RELATED"/>
    <property type="match status" value="1"/>
</dbReference>
<dbReference type="PANTHER" id="PTHR35604">
    <property type="entry name" value="TRANSPOSASE INSH FOR INSERTION SEQUENCE ELEMENT IS5A-RELATED"/>
    <property type="match status" value="1"/>
</dbReference>
<dbReference type="InterPro" id="IPR047959">
    <property type="entry name" value="Transpos_IS5"/>
</dbReference>
<comment type="function">
    <text evidence="1">Involved in the transposition of the insertion sequence IS5.</text>
</comment>
<proteinExistence type="predicted"/>
<protein>
    <recommendedName>
        <fullName evidence="7">Transposase IS4-like domain-containing protein</fullName>
    </recommendedName>
</protein>
<dbReference type="Pfam" id="PF05598">
    <property type="entry name" value="DUF772"/>
    <property type="match status" value="1"/>
</dbReference>
<keyword evidence="3" id="KW-0233">DNA recombination</keyword>
<evidence type="ECO:0000256" key="1">
    <source>
        <dbReference type="ARBA" id="ARBA00003544"/>
    </source>
</evidence>
<dbReference type="EMBL" id="LAZR01037371">
    <property type="protein sequence ID" value="KKL22388.1"/>
    <property type="molecule type" value="Genomic_DNA"/>
</dbReference>
<accession>A0A0F9EEG8</accession>
<gene>
    <name evidence="6" type="ORF">LCGC14_2435930</name>
</gene>
<feature type="domain" description="Transposase InsH N-terminal" evidence="5">
    <location>
        <begin position="28"/>
        <end position="117"/>
    </location>
</feature>
<dbReference type="GO" id="GO:0003677">
    <property type="term" value="F:DNA binding"/>
    <property type="evidence" value="ECO:0007669"/>
    <property type="project" value="UniProtKB-KW"/>
</dbReference>
<dbReference type="AlphaFoldDB" id="A0A0F9EEG8"/>
<evidence type="ECO:0000259" key="5">
    <source>
        <dbReference type="Pfam" id="PF05598"/>
    </source>
</evidence>
<evidence type="ECO:0000259" key="4">
    <source>
        <dbReference type="Pfam" id="PF01609"/>
    </source>
</evidence>
<reference evidence="6" key="1">
    <citation type="journal article" date="2015" name="Nature">
        <title>Complex archaea that bridge the gap between prokaryotes and eukaryotes.</title>
        <authorList>
            <person name="Spang A."/>
            <person name="Saw J.H."/>
            <person name="Jorgensen S.L."/>
            <person name="Zaremba-Niedzwiedzka K."/>
            <person name="Martijn J."/>
            <person name="Lind A.E."/>
            <person name="van Eijk R."/>
            <person name="Schleper C."/>
            <person name="Guy L."/>
            <person name="Ettema T.J."/>
        </authorList>
    </citation>
    <scope>NUCLEOTIDE SEQUENCE</scope>
</reference>
<feature type="domain" description="Transposase IS4-like" evidence="4">
    <location>
        <begin position="144"/>
        <end position="313"/>
    </location>
</feature>
<dbReference type="NCBIfam" id="NF033581">
    <property type="entry name" value="transpos_IS5_4"/>
    <property type="match status" value="1"/>
</dbReference>
<sequence length="323" mass="37880">MFLLIWRKVMPQLTFLSIVQNKKTLRCERFLNEMNKIIPWDKFCNLIRPYYSAGVLGRKPMPLLRMIKIYCLQQWYQLSDPAMEEAIYDRNSFQKFLELDLLDGSVPDETTILHFRHLLEKNNLIEAIFNMINKFLEEKEFLLKKGTIVDATIISSTSSTKNKDKKRDPEMGSTKKNNKWYFGMKAHIGVDAQNGLVHSCEFTSASVHDRDCLPSLLHGKEEAVFGDKGYYCEKDKRYARDAEVFWGVLDKGKRNKNLSNKQKKRNKKLSSVRSKVEHPFCVIKHLWGYSKTRYKGIKKNASQLLMLFTLSNLYKTRRKLLVT</sequence>
<comment type="caution">
    <text evidence="6">The sequence shown here is derived from an EMBL/GenBank/DDBJ whole genome shotgun (WGS) entry which is preliminary data.</text>
</comment>
<name>A0A0F9EEG8_9ZZZZ</name>
<dbReference type="GO" id="GO:0006313">
    <property type="term" value="P:DNA transposition"/>
    <property type="evidence" value="ECO:0007669"/>
    <property type="project" value="InterPro"/>
</dbReference>
<organism evidence="6">
    <name type="scientific">marine sediment metagenome</name>
    <dbReference type="NCBI Taxonomy" id="412755"/>
    <lineage>
        <taxon>unclassified sequences</taxon>
        <taxon>metagenomes</taxon>
        <taxon>ecological metagenomes</taxon>
    </lineage>
</organism>
<evidence type="ECO:0008006" key="7">
    <source>
        <dbReference type="Google" id="ProtNLM"/>
    </source>
</evidence>
<evidence type="ECO:0000256" key="2">
    <source>
        <dbReference type="ARBA" id="ARBA00023125"/>
    </source>
</evidence>
<evidence type="ECO:0000313" key="6">
    <source>
        <dbReference type="EMBL" id="KKL22388.1"/>
    </source>
</evidence>
<dbReference type="InterPro" id="IPR008490">
    <property type="entry name" value="Transposase_InsH_N"/>
</dbReference>
<evidence type="ECO:0000256" key="3">
    <source>
        <dbReference type="ARBA" id="ARBA00023172"/>
    </source>
</evidence>
<dbReference type="GO" id="GO:0004803">
    <property type="term" value="F:transposase activity"/>
    <property type="evidence" value="ECO:0007669"/>
    <property type="project" value="InterPro"/>
</dbReference>
<keyword evidence="2" id="KW-0238">DNA-binding</keyword>
<dbReference type="Pfam" id="PF01609">
    <property type="entry name" value="DDE_Tnp_1"/>
    <property type="match status" value="1"/>
</dbReference>
<dbReference type="InterPro" id="IPR002559">
    <property type="entry name" value="Transposase_11"/>
</dbReference>